<sequence>MVKRAVLVGCNYPGTRNQLSGCVNDVTNMRKVLTDIYGFDKKNILFMVDTDPTSIRPTGRNITKQLGDAIKASKAGDILYFHFSGHGGQIPAESGFPEDDGEDECIYPTDLNPMTDDSFRILLSKLDPGVIFTFVSDSCHSGGLLDSAELQVGVGEKDEVGPETESTRAAVAMTTSQKTLNAKELPVSSLIEHLSEVSGHEVNVGTIRVTLYELFKADASPTVKVFVKNMTSPLEEGIPEEEWGKSYNEVGISALKELKKVWDDETINNDEYFHSARTVDGPLHFSGFANAKPAGETLPPSTAILVSGCESDQTSADVPSASGAFGALSNAVETVVRKYKGKVTNKKLVNEVRALMVQEDLDQRPCLYCTDDKVNVNFVTGVNYQDAGNSRNAHLSKVSRFLEE</sequence>
<accession>A0ABD1ZM39</accession>
<dbReference type="EMBL" id="JBHFFA010000001">
    <property type="protein sequence ID" value="KAL2652523.1"/>
    <property type="molecule type" value="Genomic_DNA"/>
</dbReference>
<name>A0ABD1ZM39_9MARC</name>
<keyword evidence="4" id="KW-1185">Reference proteome</keyword>
<dbReference type="Pfam" id="PF00656">
    <property type="entry name" value="Peptidase_C14"/>
    <property type="match status" value="1"/>
</dbReference>
<dbReference type="Proteomes" id="UP001605036">
    <property type="component" value="Unassembled WGS sequence"/>
</dbReference>
<dbReference type="PANTHER" id="PTHR48104">
    <property type="entry name" value="METACASPASE-4"/>
    <property type="match status" value="1"/>
</dbReference>
<protein>
    <recommendedName>
        <fullName evidence="2">Peptidase C14 caspase domain-containing protein</fullName>
    </recommendedName>
</protein>
<feature type="domain" description="Peptidase C14 caspase" evidence="2">
    <location>
        <begin position="3"/>
        <end position="370"/>
    </location>
</feature>
<proteinExistence type="inferred from homology"/>
<comment type="similarity">
    <text evidence="1">Belongs to the peptidase C14B family.</text>
</comment>
<gene>
    <name evidence="3" type="ORF">R1flu_020651</name>
</gene>
<dbReference type="InterPro" id="IPR050452">
    <property type="entry name" value="Metacaspase"/>
</dbReference>
<evidence type="ECO:0000313" key="3">
    <source>
        <dbReference type="EMBL" id="KAL2652523.1"/>
    </source>
</evidence>
<organism evidence="3 4">
    <name type="scientific">Riccia fluitans</name>
    <dbReference type="NCBI Taxonomy" id="41844"/>
    <lineage>
        <taxon>Eukaryota</taxon>
        <taxon>Viridiplantae</taxon>
        <taxon>Streptophyta</taxon>
        <taxon>Embryophyta</taxon>
        <taxon>Marchantiophyta</taxon>
        <taxon>Marchantiopsida</taxon>
        <taxon>Marchantiidae</taxon>
        <taxon>Marchantiales</taxon>
        <taxon>Ricciaceae</taxon>
        <taxon>Riccia</taxon>
    </lineage>
</organism>
<evidence type="ECO:0000259" key="2">
    <source>
        <dbReference type="Pfam" id="PF00656"/>
    </source>
</evidence>
<dbReference type="InterPro" id="IPR011600">
    <property type="entry name" value="Pept_C14_caspase"/>
</dbReference>
<reference evidence="3 4" key="1">
    <citation type="submission" date="2024-09" db="EMBL/GenBank/DDBJ databases">
        <title>Chromosome-scale assembly of Riccia fluitans.</title>
        <authorList>
            <person name="Paukszto L."/>
            <person name="Sawicki J."/>
            <person name="Karawczyk K."/>
            <person name="Piernik-Szablinska J."/>
            <person name="Szczecinska M."/>
            <person name="Mazdziarz M."/>
        </authorList>
    </citation>
    <scope>NUCLEOTIDE SEQUENCE [LARGE SCALE GENOMIC DNA]</scope>
    <source>
        <strain evidence="3">Rf_01</strain>
        <tissue evidence="3">Aerial parts of the thallus</tissue>
    </source>
</reference>
<dbReference type="Gene3D" id="3.40.50.12660">
    <property type="match status" value="2"/>
</dbReference>
<evidence type="ECO:0000256" key="1">
    <source>
        <dbReference type="ARBA" id="ARBA00009005"/>
    </source>
</evidence>
<dbReference type="PANTHER" id="PTHR48104:SF30">
    <property type="entry name" value="METACASPASE-1"/>
    <property type="match status" value="1"/>
</dbReference>
<dbReference type="AlphaFoldDB" id="A0ABD1ZM39"/>
<evidence type="ECO:0000313" key="4">
    <source>
        <dbReference type="Proteomes" id="UP001605036"/>
    </source>
</evidence>
<comment type="caution">
    <text evidence="3">The sequence shown here is derived from an EMBL/GenBank/DDBJ whole genome shotgun (WGS) entry which is preliminary data.</text>
</comment>